<evidence type="ECO:0000259" key="9">
    <source>
        <dbReference type="PROSITE" id="PS50850"/>
    </source>
</evidence>
<feature type="transmembrane region" description="Helical" evidence="8">
    <location>
        <begin position="363"/>
        <end position="386"/>
    </location>
</feature>
<dbReference type="PANTHER" id="PTHR42718:SF9">
    <property type="entry name" value="MAJOR FACILITATOR SUPERFAMILY MULTIDRUG TRANSPORTER MFSC"/>
    <property type="match status" value="1"/>
</dbReference>
<comment type="subcellular location">
    <subcellularLocation>
        <location evidence="2">Membrane</location>
        <topology evidence="2">Multi-pass membrane protein</topology>
    </subcellularLocation>
</comment>
<feature type="transmembrane region" description="Helical" evidence="8">
    <location>
        <begin position="98"/>
        <end position="122"/>
    </location>
</feature>
<dbReference type="InterPro" id="IPR011701">
    <property type="entry name" value="MFS"/>
</dbReference>
<dbReference type="PANTHER" id="PTHR42718">
    <property type="entry name" value="MAJOR FACILITATOR SUPERFAMILY MULTIDRUG TRANSPORTER MFSC"/>
    <property type="match status" value="1"/>
</dbReference>
<evidence type="ECO:0000256" key="1">
    <source>
        <dbReference type="ARBA" id="ARBA00003279"/>
    </source>
</evidence>
<comment type="similarity">
    <text evidence="3">Belongs to the major facilitator superfamily. TCR/Tet family.</text>
</comment>
<evidence type="ECO:0000313" key="10">
    <source>
        <dbReference type="EMBL" id="PWE29022.1"/>
    </source>
</evidence>
<dbReference type="PROSITE" id="PS50850">
    <property type="entry name" value="MFS"/>
    <property type="match status" value="1"/>
</dbReference>
<feature type="transmembrane region" description="Helical" evidence="8">
    <location>
        <begin position="158"/>
        <end position="180"/>
    </location>
</feature>
<dbReference type="InterPro" id="IPR020846">
    <property type="entry name" value="MFS_dom"/>
</dbReference>
<comment type="function">
    <text evidence="1">Resistance to tetracycline by an active tetracycline efflux. This is an energy-dependent process that decreases the accumulation of the antibiotic in whole cells. This protein functions as a metal-tetracycline/H(+) antiporter.</text>
</comment>
<feature type="transmembrane region" description="Helical" evidence="8">
    <location>
        <begin position="73"/>
        <end position="92"/>
    </location>
</feature>
<dbReference type="GeneID" id="94365104"/>
<dbReference type="GO" id="GO:0022857">
    <property type="term" value="F:transmembrane transporter activity"/>
    <property type="evidence" value="ECO:0007669"/>
    <property type="project" value="InterPro"/>
</dbReference>
<dbReference type="PRINTS" id="PR01035">
    <property type="entry name" value="TCRTETA"/>
</dbReference>
<dbReference type="AlphaFoldDB" id="A0A2U2CAY1"/>
<feature type="transmembrane region" description="Helical" evidence="8">
    <location>
        <begin position="298"/>
        <end position="323"/>
    </location>
</feature>
<dbReference type="InterPro" id="IPR001958">
    <property type="entry name" value="Tet-R_TetA/multi-R_MdtG-like"/>
</dbReference>
<reference evidence="10 11" key="1">
    <citation type="submission" date="2018-05" db="EMBL/GenBank/DDBJ databases">
        <title>Pararhodobacter marina sp. nov., isolated from deep-sea water of the Indian Ocean.</title>
        <authorList>
            <person name="Lai Q.Sr."/>
            <person name="Liu X."/>
            <person name="Shao Z."/>
        </authorList>
    </citation>
    <scope>NUCLEOTIDE SEQUENCE [LARGE SCALE GENOMIC DNA]</scope>
    <source>
        <strain evidence="10 11">CIC4N-9</strain>
    </source>
</reference>
<dbReference type="PROSITE" id="PS00216">
    <property type="entry name" value="SUGAR_TRANSPORT_1"/>
    <property type="match status" value="1"/>
</dbReference>
<keyword evidence="7 8" id="KW-0472">Membrane</keyword>
<keyword evidence="6 8" id="KW-1133">Transmembrane helix</keyword>
<protein>
    <submittedName>
        <fullName evidence="10">Bcr/CflA family drug resistance efflux transporter</fullName>
    </submittedName>
</protein>
<evidence type="ECO:0000256" key="2">
    <source>
        <dbReference type="ARBA" id="ARBA00004141"/>
    </source>
</evidence>
<name>A0A2U2CAY1_9RHOB</name>
<feature type="transmembrane region" description="Helical" evidence="8">
    <location>
        <begin position="335"/>
        <end position="357"/>
    </location>
</feature>
<dbReference type="OrthoDB" id="9800416at2"/>
<evidence type="ECO:0000256" key="8">
    <source>
        <dbReference type="SAM" id="Phobius"/>
    </source>
</evidence>
<evidence type="ECO:0000256" key="3">
    <source>
        <dbReference type="ARBA" id="ARBA00007520"/>
    </source>
</evidence>
<sequence>MTRTPPHLATLVLLTALPVVTLNMFLPSLPAMTRALQATEARMAWVVSGYMVLTALMQLALGPLSDRIGRRPVILSALGVYTLASLGCVLARDANLFIAFRLLQGAIAAGTVLSAAIIRDLFDPRHAAGRMGTVSASMALAPMLGPTIGGLLDSVIGWRAIFGLYAALGAAGLVLCWLDLGETLKPGKRRLRAGDYGALLRSARFWAYTATGGLSLGSFYVFISGVSFVAVDYWHLSSLWIGLGTGSITAGFILGALITARMAPRLGLGPLIIAGRCVAVLGVGLGFLLFWGGATSPLVLFGCTLSAGFGNGLTVANAATGAVSVRPDLAGTASSLFGAFGMGMGAALTALTLQAVAAHPTPGLLLGVILTVLMLALAAGIAAVWLERRAGNAG</sequence>
<gene>
    <name evidence="10" type="ORF">C4N9_09400</name>
</gene>
<feature type="domain" description="Major facilitator superfamily (MFS) profile" evidence="9">
    <location>
        <begin position="7"/>
        <end position="391"/>
    </location>
</feature>
<feature type="transmembrane region" description="Helical" evidence="8">
    <location>
        <begin position="134"/>
        <end position="152"/>
    </location>
</feature>
<keyword evidence="5 8" id="KW-0812">Transmembrane</keyword>
<evidence type="ECO:0000256" key="6">
    <source>
        <dbReference type="ARBA" id="ARBA00022989"/>
    </source>
</evidence>
<dbReference type="EMBL" id="QEYD01000005">
    <property type="protein sequence ID" value="PWE29022.1"/>
    <property type="molecule type" value="Genomic_DNA"/>
</dbReference>
<evidence type="ECO:0000313" key="11">
    <source>
        <dbReference type="Proteomes" id="UP000244940"/>
    </source>
</evidence>
<feature type="transmembrane region" description="Helical" evidence="8">
    <location>
        <begin position="205"/>
        <end position="231"/>
    </location>
</feature>
<dbReference type="Gene3D" id="1.20.1720.10">
    <property type="entry name" value="Multidrug resistance protein D"/>
    <property type="match status" value="1"/>
</dbReference>
<dbReference type="CDD" id="cd17320">
    <property type="entry name" value="MFS_MdfA_MDR_like"/>
    <property type="match status" value="1"/>
</dbReference>
<feature type="transmembrane region" description="Helical" evidence="8">
    <location>
        <begin position="237"/>
        <end position="259"/>
    </location>
</feature>
<dbReference type="InterPro" id="IPR036259">
    <property type="entry name" value="MFS_trans_sf"/>
</dbReference>
<keyword evidence="11" id="KW-1185">Reference proteome</keyword>
<keyword evidence="4" id="KW-0813">Transport</keyword>
<dbReference type="Proteomes" id="UP000244940">
    <property type="component" value="Unassembled WGS sequence"/>
</dbReference>
<feature type="transmembrane region" description="Helical" evidence="8">
    <location>
        <begin position="45"/>
        <end position="61"/>
    </location>
</feature>
<dbReference type="SUPFAM" id="SSF103473">
    <property type="entry name" value="MFS general substrate transporter"/>
    <property type="match status" value="1"/>
</dbReference>
<organism evidence="10 11">
    <name type="scientific">Pararhodobacter marinus</name>
    <dbReference type="NCBI Taxonomy" id="2184063"/>
    <lineage>
        <taxon>Bacteria</taxon>
        <taxon>Pseudomonadati</taxon>
        <taxon>Pseudomonadota</taxon>
        <taxon>Alphaproteobacteria</taxon>
        <taxon>Rhodobacterales</taxon>
        <taxon>Paracoccaceae</taxon>
        <taxon>Pararhodobacter</taxon>
    </lineage>
</organism>
<comment type="caution">
    <text evidence="10">The sequence shown here is derived from an EMBL/GenBank/DDBJ whole genome shotgun (WGS) entry which is preliminary data.</text>
</comment>
<evidence type="ECO:0000256" key="7">
    <source>
        <dbReference type="ARBA" id="ARBA00023136"/>
    </source>
</evidence>
<dbReference type="RefSeq" id="WP_146195144.1">
    <property type="nucleotide sequence ID" value="NZ_QEYD01000005.1"/>
</dbReference>
<accession>A0A2U2CAY1</accession>
<proteinExistence type="inferred from homology"/>
<dbReference type="GO" id="GO:0016020">
    <property type="term" value="C:membrane"/>
    <property type="evidence" value="ECO:0007669"/>
    <property type="project" value="UniProtKB-SubCell"/>
</dbReference>
<evidence type="ECO:0000256" key="5">
    <source>
        <dbReference type="ARBA" id="ARBA00022692"/>
    </source>
</evidence>
<dbReference type="Pfam" id="PF07690">
    <property type="entry name" value="MFS_1"/>
    <property type="match status" value="1"/>
</dbReference>
<dbReference type="InterPro" id="IPR005829">
    <property type="entry name" value="Sugar_transporter_CS"/>
</dbReference>
<evidence type="ECO:0000256" key="4">
    <source>
        <dbReference type="ARBA" id="ARBA00022448"/>
    </source>
</evidence>
<feature type="transmembrane region" description="Helical" evidence="8">
    <location>
        <begin position="271"/>
        <end position="292"/>
    </location>
</feature>